<dbReference type="WBParaSite" id="L893_g13321.t1">
    <property type="protein sequence ID" value="L893_g13321.t1"/>
    <property type="gene ID" value="L893_g13321"/>
</dbReference>
<sequence>MLHYFLHLLQHTSCNPCWLHLLHVKSGSPLTASSVGADVQEMVHKMQDVVGEAVEAVSDAIWGRLHAAELLLHVVIVHRLTQVRRQHPLVLPSSCPHSHASLLSRGLHGRGEEVLRVEVVDVGRGRSRRHVGELLHARRVRRRHHHVLLLLLHVGVLPLGDGIRLRAALVVLEVRRQHPLVLVGWLLPQVAHWVVRRHGAVARVHPVHPLRTWRVRVAHLAHLASGV</sequence>
<dbReference type="AlphaFoldDB" id="A0A1I7Y6T2"/>
<evidence type="ECO:0000313" key="1">
    <source>
        <dbReference type="Proteomes" id="UP000095287"/>
    </source>
</evidence>
<accession>A0A1I7Y6T2</accession>
<reference evidence="2" key="1">
    <citation type="submission" date="2016-11" db="UniProtKB">
        <authorList>
            <consortium name="WormBaseParasite"/>
        </authorList>
    </citation>
    <scope>IDENTIFICATION</scope>
</reference>
<organism evidence="1 2">
    <name type="scientific">Steinernema glaseri</name>
    <dbReference type="NCBI Taxonomy" id="37863"/>
    <lineage>
        <taxon>Eukaryota</taxon>
        <taxon>Metazoa</taxon>
        <taxon>Ecdysozoa</taxon>
        <taxon>Nematoda</taxon>
        <taxon>Chromadorea</taxon>
        <taxon>Rhabditida</taxon>
        <taxon>Tylenchina</taxon>
        <taxon>Panagrolaimomorpha</taxon>
        <taxon>Strongyloidoidea</taxon>
        <taxon>Steinernematidae</taxon>
        <taxon>Steinernema</taxon>
    </lineage>
</organism>
<keyword evidence="1" id="KW-1185">Reference proteome</keyword>
<evidence type="ECO:0000313" key="2">
    <source>
        <dbReference type="WBParaSite" id="L893_g13321.t1"/>
    </source>
</evidence>
<dbReference type="Proteomes" id="UP000095287">
    <property type="component" value="Unplaced"/>
</dbReference>
<name>A0A1I7Y6T2_9BILA</name>
<protein>
    <submittedName>
        <fullName evidence="2">Secreted protein</fullName>
    </submittedName>
</protein>
<proteinExistence type="predicted"/>